<dbReference type="InterPro" id="IPR006145">
    <property type="entry name" value="PsdUridine_synth_RsuA/RluA"/>
</dbReference>
<dbReference type="CDD" id="cd02870">
    <property type="entry name" value="PseudoU_synth_RsuA_like"/>
    <property type="match status" value="1"/>
</dbReference>
<dbReference type="OrthoDB" id="9807213at2"/>
<gene>
    <name evidence="8" type="primary">rluB</name>
    <name evidence="8" type="ordered locus">MODMU_3157</name>
</gene>
<dbReference type="PROSITE" id="PS01149">
    <property type="entry name" value="PSI_RSU"/>
    <property type="match status" value="1"/>
</dbReference>
<keyword evidence="3 5" id="KW-0413">Isomerase</keyword>
<dbReference type="InterPro" id="IPR020103">
    <property type="entry name" value="PsdUridine_synth_cat_dom_sf"/>
</dbReference>
<reference evidence="8 9" key="1">
    <citation type="journal article" date="2012" name="J. Bacteriol.">
        <title>Genome Sequence of Radiation-Resistant Modestobacter marinus Strain BC501, a Representative Actinobacterium That Thrives on Calcareous Stone Surfaces.</title>
        <authorList>
            <person name="Normand P."/>
            <person name="Gury J."/>
            <person name="Pujic P."/>
            <person name="Chouaia B."/>
            <person name="Crotti E."/>
            <person name="Brusetti L."/>
            <person name="Daffonchio D."/>
            <person name="Vacherie B."/>
            <person name="Barbe V."/>
            <person name="Medigue C."/>
            <person name="Calteau A."/>
            <person name="Ghodhbane-Gtari F."/>
            <person name="Essoussi I."/>
            <person name="Nouioui I."/>
            <person name="Abbassi-Ghozzi I."/>
            <person name="Gtari M."/>
        </authorList>
    </citation>
    <scope>NUCLEOTIDE SEQUENCE [LARGE SCALE GENOMIC DNA]</scope>
    <source>
        <strain evidence="9">BC 501</strain>
    </source>
</reference>
<dbReference type="GO" id="GO:0120159">
    <property type="term" value="F:rRNA pseudouridine synthase activity"/>
    <property type="evidence" value="ECO:0007669"/>
    <property type="project" value="UniProtKB-ARBA"/>
</dbReference>
<feature type="domain" description="RNA-binding S4" evidence="7">
    <location>
        <begin position="43"/>
        <end position="105"/>
    </location>
</feature>
<dbReference type="GO" id="GO:0000455">
    <property type="term" value="P:enzyme-directed rRNA pseudouridine synthesis"/>
    <property type="evidence" value="ECO:0007669"/>
    <property type="project" value="UniProtKB-ARBA"/>
</dbReference>
<dbReference type="InterPro" id="IPR002942">
    <property type="entry name" value="S4_RNA-bd"/>
</dbReference>
<protein>
    <recommendedName>
        <fullName evidence="5">Pseudouridine synthase</fullName>
        <ecNumber evidence="5">5.4.99.-</ecNumber>
    </recommendedName>
</protein>
<name>I4EYW8_MODI5</name>
<dbReference type="InterPro" id="IPR018496">
    <property type="entry name" value="PsdUridine_synth_RsuA/RluB_CS"/>
</dbReference>
<dbReference type="InterPro" id="IPR050343">
    <property type="entry name" value="RsuA_PseudoU_synthase"/>
</dbReference>
<dbReference type="GO" id="GO:0003723">
    <property type="term" value="F:RNA binding"/>
    <property type="evidence" value="ECO:0007669"/>
    <property type="project" value="UniProtKB-KW"/>
</dbReference>
<accession>I4EYW8</accession>
<dbReference type="Gene3D" id="3.30.70.1560">
    <property type="entry name" value="Alpha-L RNA-binding motif"/>
    <property type="match status" value="1"/>
</dbReference>
<dbReference type="Gene3D" id="3.10.290.10">
    <property type="entry name" value="RNA-binding S4 domain"/>
    <property type="match status" value="1"/>
</dbReference>
<feature type="region of interest" description="Disordered" evidence="6">
    <location>
        <begin position="1"/>
        <end position="43"/>
    </location>
</feature>
<evidence type="ECO:0000313" key="8">
    <source>
        <dbReference type="EMBL" id="CCH88581.1"/>
    </source>
</evidence>
<dbReference type="Pfam" id="PF01479">
    <property type="entry name" value="S4"/>
    <property type="match status" value="1"/>
</dbReference>
<evidence type="ECO:0000256" key="1">
    <source>
        <dbReference type="ARBA" id="ARBA00000073"/>
    </source>
</evidence>
<comment type="similarity">
    <text evidence="2 5">Belongs to the pseudouridine synthase RsuA family.</text>
</comment>
<dbReference type="EMBL" id="FO203431">
    <property type="protein sequence ID" value="CCH88581.1"/>
    <property type="molecule type" value="Genomic_DNA"/>
</dbReference>
<dbReference type="SUPFAM" id="SSF55174">
    <property type="entry name" value="Alpha-L RNA-binding motif"/>
    <property type="match status" value="1"/>
</dbReference>
<evidence type="ECO:0000256" key="5">
    <source>
        <dbReference type="RuleBase" id="RU003887"/>
    </source>
</evidence>
<organism evidence="8 9">
    <name type="scientific">Modestobacter italicus (strain DSM 44449 / CECT 9708 / BC 501)</name>
    <dbReference type="NCBI Taxonomy" id="2732864"/>
    <lineage>
        <taxon>Bacteria</taxon>
        <taxon>Bacillati</taxon>
        <taxon>Actinomycetota</taxon>
        <taxon>Actinomycetes</taxon>
        <taxon>Geodermatophilales</taxon>
        <taxon>Geodermatophilaceae</taxon>
        <taxon>Modestobacter</taxon>
    </lineage>
</organism>
<dbReference type="PANTHER" id="PTHR47683">
    <property type="entry name" value="PSEUDOURIDINE SYNTHASE FAMILY PROTEIN-RELATED"/>
    <property type="match status" value="1"/>
</dbReference>
<dbReference type="OMA" id="EWINNGW"/>
<dbReference type="HOGENOM" id="CLU_024979_1_2_11"/>
<dbReference type="PANTHER" id="PTHR47683:SF2">
    <property type="entry name" value="RNA-BINDING S4 DOMAIN-CONTAINING PROTEIN"/>
    <property type="match status" value="1"/>
</dbReference>
<dbReference type="STRING" id="477641.MODMU_3157"/>
<dbReference type="AlphaFoldDB" id="I4EYW8"/>
<dbReference type="InterPro" id="IPR020094">
    <property type="entry name" value="TruA/RsuA/RluB/E/F_N"/>
</dbReference>
<sequence length="280" mass="30518">MNTTPDDESTTEGGEGWSEDMELAPLHPRDAQAAEPDDDRPGERLQKVLARAGVGSRRVCEDMIDEGRISVNGKVVTVQGMRVDPETAVIAIDGRRIDIKNDKITYAMNKPFGVITAMSDDRGRPTVGDMMGDLAAGLVHVGRLDQDTEGLLLLTTDGELAHRLAHPSYEVKKTYLAQVSGSVPRDLGRRLRNGIELEDGPVAVDSFDLMDTHAGQSVVEIVLHEGRKHIVRRLLAEVGLPVNRLTRTAVGPIELARMRTGTIRKLTRSEVGALHELVGL</sequence>
<proteinExistence type="inferred from homology"/>
<evidence type="ECO:0000256" key="4">
    <source>
        <dbReference type="PROSITE-ProRule" id="PRU00182"/>
    </source>
</evidence>
<dbReference type="InterPro" id="IPR042092">
    <property type="entry name" value="PsdUridine_s_RsuA/RluB/E/F_cat"/>
</dbReference>
<evidence type="ECO:0000256" key="2">
    <source>
        <dbReference type="ARBA" id="ARBA00008348"/>
    </source>
</evidence>
<evidence type="ECO:0000256" key="3">
    <source>
        <dbReference type="ARBA" id="ARBA00023235"/>
    </source>
</evidence>
<evidence type="ECO:0000259" key="7">
    <source>
        <dbReference type="SMART" id="SM00363"/>
    </source>
</evidence>
<dbReference type="Proteomes" id="UP000006461">
    <property type="component" value="Chromosome"/>
</dbReference>
<dbReference type="PATRIC" id="fig|477641.3.peg.2994"/>
<feature type="compositionally biased region" description="Acidic residues" evidence="6">
    <location>
        <begin position="1"/>
        <end position="10"/>
    </location>
</feature>
<dbReference type="InterPro" id="IPR036986">
    <property type="entry name" value="S4_RNA-bd_sf"/>
</dbReference>
<dbReference type="CDD" id="cd00165">
    <property type="entry name" value="S4"/>
    <property type="match status" value="1"/>
</dbReference>
<dbReference type="SUPFAM" id="SSF55120">
    <property type="entry name" value="Pseudouridine synthase"/>
    <property type="match status" value="1"/>
</dbReference>
<keyword evidence="9" id="KW-1185">Reference proteome</keyword>
<evidence type="ECO:0000313" key="9">
    <source>
        <dbReference type="Proteomes" id="UP000006461"/>
    </source>
</evidence>
<comment type="catalytic activity">
    <reaction evidence="1">
        <text>a uridine in RNA = a pseudouridine in RNA</text>
        <dbReference type="Rhea" id="RHEA:48348"/>
        <dbReference type="Rhea" id="RHEA-COMP:12068"/>
        <dbReference type="Rhea" id="RHEA-COMP:12069"/>
        <dbReference type="ChEBI" id="CHEBI:65314"/>
        <dbReference type="ChEBI" id="CHEBI:65315"/>
    </reaction>
</comment>
<dbReference type="FunFam" id="3.10.290.10:FF:000003">
    <property type="entry name" value="Pseudouridine synthase"/>
    <property type="match status" value="1"/>
</dbReference>
<keyword evidence="4" id="KW-0694">RNA-binding</keyword>
<dbReference type="PROSITE" id="PS50889">
    <property type="entry name" value="S4"/>
    <property type="match status" value="1"/>
</dbReference>
<dbReference type="Gene3D" id="3.30.70.580">
    <property type="entry name" value="Pseudouridine synthase I, catalytic domain, N-terminal subdomain"/>
    <property type="match status" value="1"/>
</dbReference>
<dbReference type="EC" id="5.4.99.-" evidence="5"/>
<dbReference type="InterPro" id="IPR000748">
    <property type="entry name" value="PsdUridine_synth_RsuA/RluB/E/F"/>
</dbReference>
<dbReference type="eggNOG" id="COG1187">
    <property type="taxonomic scope" value="Bacteria"/>
</dbReference>
<dbReference type="Pfam" id="PF00849">
    <property type="entry name" value="PseudoU_synth_2"/>
    <property type="match status" value="1"/>
</dbReference>
<dbReference type="SMART" id="SM00363">
    <property type="entry name" value="S4"/>
    <property type="match status" value="1"/>
</dbReference>
<dbReference type="KEGG" id="mmar:MODMU_3157"/>
<dbReference type="NCBIfam" id="TIGR00093">
    <property type="entry name" value="pseudouridine synthase"/>
    <property type="match status" value="1"/>
</dbReference>
<evidence type="ECO:0000256" key="6">
    <source>
        <dbReference type="SAM" id="MobiDB-lite"/>
    </source>
</evidence>